<organism evidence="1 2">
    <name type="scientific">Acinetobacter lwoffii</name>
    <dbReference type="NCBI Taxonomy" id="28090"/>
    <lineage>
        <taxon>Bacteria</taxon>
        <taxon>Pseudomonadati</taxon>
        <taxon>Pseudomonadota</taxon>
        <taxon>Gammaproteobacteria</taxon>
        <taxon>Moraxellales</taxon>
        <taxon>Moraxellaceae</taxon>
        <taxon>Acinetobacter</taxon>
    </lineage>
</organism>
<evidence type="ECO:0000313" key="1">
    <source>
        <dbReference type="EMBL" id="QXR08953.1"/>
    </source>
</evidence>
<protein>
    <submittedName>
        <fullName evidence="1">Uncharacterized protein</fullName>
    </submittedName>
</protein>
<name>A0A4Q4DYD0_ACILW</name>
<reference evidence="1" key="3">
    <citation type="submission" date="2021-06" db="EMBL/GenBank/DDBJ databases">
        <authorList>
            <person name="Diorio-Toth L."/>
        </authorList>
    </citation>
    <scope>NUCLEOTIDE SEQUENCE</scope>
    <source>
        <strain evidence="1">AL_065</strain>
    </source>
</reference>
<reference evidence="1" key="2">
    <citation type="journal article" date="2019" name="Nat. Commun.">
        <title>Spatiotemporal dynamics of multidrug resistant bacteria on intensive care unit surfaces.</title>
        <authorList>
            <person name="D'Souza A.W."/>
            <person name="Potter R.F."/>
            <person name="Wallace M."/>
            <person name="Shupe A."/>
            <person name="Patel S."/>
            <person name="Sun X."/>
            <person name="Gul D."/>
            <person name="Kwon J.H."/>
            <person name="Andleeb S."/>
            <person name="Burnham C.D."/>
            <person name="Dantas G."/>
        </authorList>
    </citation>
    <scope>NUCLEOTIDE SEQUENCE</scope>
    <source>
        <strain evidence="1">AL_065</strain>
    </source>
</reference>
<sequence length="204" mass="22826">MRPTDTHCKTCGKEYKNSPVILIVIALIVFGAGYFAWGKYQQNEAEKLVAAQAERDKKISEAKAELLNAGIDPDDAQKVAEVKVDNVTITNPQHIKVFNEIFSEWEDAEKVAASTGRIALAQPVAKLQEIKRRLAAESYAGCMETTRILYVAAMNSQIEAYLDFMRGKEGEAAAQIKFIDYEKQVEQAKKEYIRCKPTQNMSSV</sequence>
<reference evidence="1" key="1">
    <citation type="submission" date="2018-10" db="EMBL/GenBank/DDBJ databases">
        <authorList>
            <person name="D'Souza A.W."/>
            <person name="Potter R.F."/>
            <person name="Wallace M."/>
            <person name="Shupe A."/>
            <person name="Patel S."/>
            <person name="Sun S."/>
            <person name="Gul D."/>
            <person name="Kwon J.H."/>
            <person name="Andleeb S."/>
            <person name="Burnham C.-A.D."/>
            <person name="Dantas G."/>
        </authorList>
    </citation>
    <scope>NUCLEOTIDE SEQUENCE</scope>
    <source>
        <strain evidence="1">AL_065</strain>
    </source>
</reference>
<dbReference type="AlphaFoldDB" id="A0A4Q4DYD0"/>
<gene>
    <name evidence="1" type="ORF">EVX74_010600</name>
</gene>
<proteinExistence type="predicted"/>
<dbReference type="EMBL" id="CP078045">
    <property type="protein sequence ID" value="QXR08953.1"/>
    <property type="molecule type" value="Genomic_DNA"/>
</dbReference>
<dbReference type="Proteomes" id="UP000293391">
    <property type="component" value="Chromosome"/>
</dbReference>
<accession>A0A4Q4DYD0</accession>
<evidence type="ECO:0000313" key="2">
    <source>
        <dbReference type="Proteomes" id="UP000293391"/>
    </source>
</evidence>